<gene>
    <name evidence="3" type="ORF">IDH41_28795</name>
</gene>
<dbReference type="Proteomes" id="UP000632125">
    <property type="component" value="Unassembled WGS sequence"/>
</dbReference>
<accession>A0A927CUS2</accession>
<comment type="caution">
    <text evidence="3">The sequence shown here is derived from an EMBL/GenBank/DDBJ whole genome shotgun (WGS) entry which is preliminary data.</text>
</comment>
<feature type="transmembrane region" description="Helical" evidence="2">
    <location>
        <begin position="147"/>
        <end position="173"/>
    </location>
</feature>
<keyword evidence="4" id="KW-1185">Reference proteome</keyword>
<keyword evidence="2" id="KW-1133">Transmembrane helix</keyword>
<dbReference type="EMBL" id="JACXIY010000052">
    <property type="protein sequence ID" value="MBD2872586.1"/>
    <property type="molecule type" value="Genomic_DNA"/>
</dbReference>
<proteinExistence type="predicted"/>
<dbReference type="RefSeq" id="WP_190867399.1">
    <property type="nucleotide sequence ID" value="NZ_JACXIY010000052.1"/>
</dbReference>
<sequence>MDNDRKDPIEFQKEQPAGSEHGQDHPYPNDPYAARPVFSSPIPPQEAPMKQSGLGIASFVLALISLVLLIVAFVFGSMFADQIVNGDLALADPNDTAAFQQSLEALGGDVLVPVMLAGLSVLAAVGISFIGLILGIIGAFSKNRKKVFGVIGIVLNAILVVGAILLFVLSLALGAAGVA</sequence>
<reference evidence="3" key="1">
    <citation type="submission" date="2020-09" db="EMBL/GenBank/DDBJ databases">
        <title>A novel bacterium of genus Paenibacillus, isolated from South China Sea.</title>
        <authorList>
            <person name="Huang H."/>
            <person name="Mo K."/>
            <person name="Hu Y."/>
        </authorList>
    </citation>
    <scope>NUCLEOTIDE SEQUENCE</scope>
    <source>
        <strain evidence="3">IB182493</strain>
    </source>
</reference>
<evidence type="ECO:0000256" key="1">
    <source>
        <dbReference type="SAM" id="MobiDB-lite"/>
    </source>
</evidence>
<dbReference type="AlphaFoldDB" id="A0A927CUS2"/>
<feature type="transmembrane region" description="Helical" evidence="2">
    <location>
        <begin position="110"/>
        <end position="140"/>
    </location>
</feature>
<evidence type="ECO:0000313" key="3">
    <source>
        <dbReference type="EMBL" id="MBD2872586.1"/>
    </source>
</evidence>
<feature type="region of interest" description="Disordered" evidence="1">
    <location>
        <begin position="1"/>
        <end position="40"/>
    </location>
</feature>
<keyword evidence="2" id="KW-0472">Membrane</keyword>
<keyword evidence="2" id="KW-0812">Transmembrane</keyword>
<organism evidence="3 4">
    <name type="scientific">Paenibacillus arenilitoris</name>
    <dbReference type="NCBI Taxonomy" id="2772299"/>
    <lineage>
        <taxon>Bacteria</taxon>
        <taxon>Bacillati</taxon>
        <taxon>Bacillota</taxon>
        <taxon>Bacilli</taxon>
        <taxon>Bacillales</taxon>
        <taxon>Paenibacillaceae</taxon>
        <taxon>Paenibacillus</taxon>
    </lineage>
</organism>
<feature type="transmembrane region" description="Helical" evidence="2">
    <location>
        <begin position="54"/>
        <end position="80"/>
    </location>
</feature>
<name>A0A927CUS2_9BACL</name>
<evidence type="ECO:0000313" key="4">
    <source>
        <dbReference type="Proteomes" id="UP000632125"/>
    </source>
</evidence>
<evidence type="ECO:0008006" key="5">
    <source>
        <dbReference type="Google" id="ProtNLM"/>
    </source>
</evidence>
<feature type="compositionally biased region" description="Basic and acidic residues" evidence="1">
    <location>
        <begin position="1"/>
        <end position="13"/>
    </location>
</feature>
<evidence type="ECO:0000256" key="2">
    <source>
        <dbReference type="SAM" id="Phobius"/>
    </source>
</evidence>
<protein>
    <recommendedName>
        <fullName evidence="5">DUF4064 domain-containing protein</fullName>
    </recommendedName>
</protein>